<evidence type="ECO:0000313" key="2">
    <source>
        <dbReference type="EMBL" id="KAH8986092.1"/>
    </source>
</evidence>
<dbReference type="Proteomes" id="UP001201163">
    <property type="component" value="Unassembled WGS sequence"/>
</dbReference>
<keyword evidence="3" id="KW-1185">Reference proteome</keyword>
<gene>
    <name evidence="2" type="ORF">EDB92DRAFT_1280706</name>
</gene>
<accession>A0AAD4LAS9</accession>
<dbReference type="EMBL" id="JAKELL010000057">
    <property type="protein sequence ID" value="KAH8986092.1"/>
    <property type="molecule type" value="Genomic_DNA"/>
</dbReference>
<evidence type="ECO:0000256" key="1">
    <source>
        <dbReference type="SAM" id="MobiDB-lite"/>
    </source>
</evidence>
<feature type="region of interest" description="Disordered" evidence="1">
    <location>
        <begin position="101"/>
        <end position="124"/>
    </location>
</feature>
<protein>
    <submittedName>
        <fullName evidence="2">Uncharacterized protein</fullName>
    </submittedName>
</protein>
<organism evidence="2 3">
    <name type="scientific">Lactarius akahatsu</name>
    <dbReference type="NCBI Taxonomy" id="416441"/>
    <lineage>
        <taxon>Eukaryota</taxon>
        <taxon>Fungi</taxon>
        <taxon>Dikarya</taxon>
        <taxon>Basidiomycota</taxon>
        <taxon>Agaricomycotina</taxon>
        <taxon>Agaricomycetes</taxon>
        <taxon>Russulales</taxon>
        <taxon>Russulaceae</taxon>
        <taxon>Lactarius</taxon>
    </lineage>
</organism>
<name>A0AAD4LAS9_9AGAM</name>
<dbReference type="AlphaFoldDB" id="A0AAD4LAS9"/>
<evidence type="ECO:0000313" key="3">
    <source>
        <dbReference type="Proteomes" id="UP001201163"/>
    </source>
</evidence>
<sequence>MPHRGLTGISDSKTLRASTYFLCNLSAICFPVPCASPLPTEPTTESKAMTLKEHFLGNSFRRARWPCYTTYLIFWCRVSISGVAAMTLPRVTAVACSTMGSSARRTSSNSGQERDFSHTHPLCANTPPRTSDSLPVLLDNIGEKKNPVSTAKVVIRRRGPCDLARQTSTTRTLRVNDTRHRQHLRNTFIGEHSTPDSEFDFTYCMKIVSVNNTL</sequence>
<feature type="compositionally biased region" description="Polar residues" evidence="1">
    <location>
        <begin position="101"/>
        <end position="111"/>
    </location>
</feature>
<reference evidence="2" key="1">
    <citation type="submission" date="2022-01" db="EMBL/GenBank/DDBJ databases">
        <title>Comparative genomics reveals a dynamic genome evolution in the ectomycorrhizal milk-cap (Lactarius) mushrooms.</title>
        <authorList>
            <consortium name="DOE Joint Genome Institute"/>
            <person name="Lebreton A."/>
            <person name="Tang N."/>
            <person name="Kuo A."/>
            <person name="LaButti K."/>
            <person name="Drula E."/>
            <person name="Barry K."/>
            <person name="Clum A."/>
            <person name="Lipzen A."/>
            <person name="Mousain D."/>
            <person name="Ng V."/>
            <person name="Wang R."/>
            <person name="Wang X."/>
            <person name="Dai Y."/>
            <person name="Henrissat B."/>
            <person name="Grigoriev I.V."/>
            <person name="Guerin-Laguette A."/>
            <person name="Yu F."/>
            <person name="Martin F.M."/>
        </authorList>
    </citation>
    <scope>NUCLEOTIDE SEQUENCE</scope>
    <source>
        <strain evidence="2">QP</strain>
    </source>
</reference>
<comment type="caution">
    <text evidence="2">The sequence shown here is derived from an EMBL/GenBank/DDBJ whole genome shotgun (WGS) entry which is preliminary data.</text>
</comment>
<proteinExistence type="predicted"/>